<dbReference type="STRING" id="670155.SAMN04488001_1699"/>
<accession>A0A1H2W2A0</accession>
<name>A0A1H2W2A0_9RHOB</name>
<keyword evidence="2" id="KW-1185">Reference proteome</keyword>
<protein>
    <submittedName>
        <fullName evidence="1">Uncharacterized protein</fullName>
    </submittedName>
</protein>
<evidence type="ECO:0000313" key="2">
    <source>
        <dbReference type="Proteomes" id="UP000199441"/>
    </source>
</evidence>
<gene>
    <name evidence="1" type="ORF">SAMN04488001_1699</name>
</gene>
<dbReference type="Proteomes" id="UP000199441">
    <property type="component" value="Unassembled WGS sequence"/>
</dbReference>
<reference evidence="2" key="1">
    <citation type="submission" date="2016-10" db="EMBL/GenBank/DDBJ databases">
        <authorList>
            <person name="Varghese N."/>
            <person name="Submissions S."/>
        </authorList>
    </citation>
    <scope>NUCLEOTIDE SEQUENCE [LARGE SCALE GENOMIC DNA]</scope>
    <source>
        <strain evidence="2">DSM 26922</strain>
    </source>
</reference>
<organism evidence="1 2">
    <name type="scientific">Litoreibacter albidus</name>
    <dbReference type="NCBI Taxonomy" id="670155"/>
    <lineage>
        <taxon>Bacteria</taxon>
        <taxon>Pseudomonadati</taxon>
        <taxon>Pseudomonadota</taxon>
        <taxon>Alphaproteobacteria</taxon>
        <taxon>Rhodobacterales</taxon>
        <taxon>Roseobacteraceae</taxon>
        <taxon>Litoreibacter</taxon>
    </lineage>
</organism>
<evidence type="ECO:0000313" key="1">
    <source>
        <dbReference type="EMBL" id="SDW74681.1"/>
    </source>
</evidence>
<dbReference type="OrthoDB" id="7873775at2"/>
<dbReference type="EMBL" id="FNOI01000002">
    <property type="protein sequence ID" value="SDW74681.1"/>
    <property type="molecule type" value="Genomic_DNA"/>
</dbReference>
<proteinExistence type="predicted"/>
<dbReference type="RefSeq" id="WP_089946479.1">
    <property type="nucleotide sequence ID" value="NZ_FNOI01000002.1"/>
</dbReference>
<sequence length="130" mass="14239">MGYSMQDVVKLELREPVRVDPDRLVELCVAMGEMRAEVLITTTMEDLAKGMVEVEDAYLSHDMVTLVHRADALVATANKIGMTTFSRVADDVAVCARDCGGVALAATLNRLRRIADRSLSAVWDMQDLPG</sequence>
<dbReference type="AlphaFoldDB" id="A0A1H2W2A0"/>